<evidence type="ECO:0000256" key="1">
    <source>
        <dbReference type="ARBA" id="ARBA00023002"/>
    </source>
</evidence>
<evidence type="ECO:0000313" key="4">
    <source>
        <dbReference type="Proteomes" id="UP000237822"/>
    </source>
</evidence>
<name>A0A2T0UGG6_9MICO</name>
<reference evidence="3 4" key="1">
    <citation type="submission" date="2018-03" db="EMBL/GenBank/DDBJ databases">
        <title>Genomic Encyclopedia of Archaeal and Bacterial Type Strains, Phase II (KMG-II): from individual species to whole genera.</title>
        <authorList>
            <person name="Goeker M."/>
        </authorList>
    </citation>
    <scope>NUCLEOTIDE SEQUENCE [LARGE SCALE GENOMIC DNA]</scope>
    <source>
        <strain evidence="3 4">ATCC BAA-1496</strain>
    </source>
</reference>
<keyword evidence="1" id="KW-0560">Oxidoreductase</keyword>
<evidence type="ECO:0000313" key="3">
    <source>
        <dbReference type="EMBL" id="PRY57040.1"/>
    </source>
</evidence>
<dbReference type="GO" id="GO:0016627">
    <property type="term" value="F:oxidoreductase activity, acting on the CH-CH group of donors"/>
    <property type="evidence" value="ECO:0007669"/>
    <property type="project" value="TreeGrafter"/>
</dbReference>
<feature type="domain" description="Pyridoxamine 5'-phosphate oxidase N-terminal" evidence="2">
    <location>
        <begin position="6"/>
        <end position="105"/>
    </location>
</feature>
<dbReference type="InterPro" id="IPR012349">
    <property type="entry name" value="Split_barrel_FMN-bd"/>
</dbReference>
<dbReference type="AlphaFoldDB" id="A0A2T0UGG6"/>
<dbReference type="InterPro" id="IPR011576">
    <property type="entry name" value="Pyridox_Oxase_N"/>
</dbReference>
<evidence type="ECO:0000259" key="2">
    <source>
        <dbReference type="Pfam" id="PF01243"/>
    </source>
</evidence>
<dbReference type="Proteomes" id="UP000237822">
    <property type="component" value="Unassembled WGS sequence"/>
</dbReference>
<dbReference type="InterPro" id="IPR052019">
    <property type="entry name" value="F420H2_bilvrd_red/Heme_oxyg"/>
</dbReference>
<dbReference type="PANTHER" id="PTHR35176">
    <property type="entry name" value="HEME OXYGENASE HI_0854-RELATED"/>
    <property type="match status" value="1"/>
</dbReference>
<keyword evidence="4" id="KW-1185">Reference proteome</keyword>
<dbReference type="Pfam" id="PF01243">
    <property type="entry name" value="PNPOx_N"/>
    <property type="match status" value="1"/>
</dbReference>
<accession>A0A2T0UGG6</accession>
<dbReference type="RefSeq" id="WP_106297995.1">
    <property type="nucleotide sequence ID" value="NZ_PVTI01000017.1"/>
</dbReference>
<comment type="caution">
    <text evidence="3">The sequence shown here is derived from an EMBL/GenBank/DDBJ whole genome shotgun (WGS) entry which is preliminary data.</text>
</comment>
<organism evidence="3 4">
    <name type="scientific">Knoellia remsis</name>
    <dbReference type="NCBI Taxonomy" id="407159"/>
    <lineage>
        <taxon>Bacteria</taxon>
        <taxon>Bacillati</taxon>
        <taxon>Actinomycetota</taxon>
        <taxon>Actinomycetes</taxon>
        <taxon>Micrococcales</taxon>
        <taxon>Intrasporangiaceae</taxon>
        <taxon>Knoellia</taxon>
    </lineage>
</organism>
<dbReference type="SUPFAM" id="SSF50475">
    <property type="entry name" value="FMN-binding split barrel"/>
    <property type="match status" value="1"/>
</dbReference>
<dbReference type="GO" id="GO:0070967">
    <property type="term" value="F:coenzyme F420 binding"/>
    <property type="evidence" value="ECO:0007669"/>
    <property type="project" value="TreeGrafter"/>
</dbReference>
<dbReference type="GO" id="GO:0005829">
    <property type="term" value="C:cytosol"/>
    <property type="evidence" value="ECO:0007669"/>
    <property type="project" value="TreeGrafter"/>
</dbReference>
<dbReference type="OrthoDB" id="5738083at2"/>
<dbReference type="EMBL" id="PVTI01000017">
    <property type="protein sequence ID" value="PRY57040.1"/>
    <property type="molecule type" value="Genomic_DNA"/>
</dbReference>
<dbReference type="PANTHER" id="PTHR35176:SF11">
    <property type="entry name" value="PYRIDOXAMINE 5'-PHOSPHATE OXIDASE FAMILY PROTEIN"/>
    <property type="match status" value="1"/>
</dbReference>
<proteinExistence type="predicted"/>
<protein>
    <recommendedName>
        <fullName evidence="2">Pyridoxamine 5'-phosphate oxidase N-terminal domain-containing protein</fullName>
    </recommendedName>
</protein>
<gene>
    <name evidence="3" type="ORF">BCF74_11745</name>
</gene>
<sequence>MADVAQIGSEEFIAFTTFRRNGAPVSTPVWVVPLSDGRRIGFYTTMGTGKTRRLAHTSRVTVQPSGRRGTLKEGSTPVEAVAEMVQGGPDFDEVQRAVREKYGWQTKFFRLVGRLAQRKKQMTYGDTVVLVSPLDGTMDG</sequence>
<dbReference type="InterPro" id="IPR019965">
    <property type="entry name" value="PPOX_F420-dep_Rv2061_put"/>
</dbReference>
<dbReference type="Gene3D" id="2.30.110.10">
    <property type="entry name" value="Electron Transport, Fmn-binding Protein, Chain A"/>
    <property type="match status" value="1"/>
</dbReference>
<dbReference type="NCBIfam" id="TIGR03666">
    <property type="entry name" value="Rv2061_F420"/>
    <property type="match status" value="1"/>
</dbReference>